<dbReference type="PANTHER" id="PTHR43267:SF3">
    <property type="entry name" value="THIF PROTEIN"/>
    <property type="match status" value="1"/>
</dbReference>
<dbReference type="InterPro" id="IPR000594">
    <property type="entry name" value="ThiF_NAD_FAD-bd"/>
</dbReference>
<dbReference type="GO" id="GO:0061503">
    <property type="term" value="F:tRNA threonylcarbamoyladenosine dehydratase"/>
    <property type="evidence" value="ECO:0007669"/>
    <property type="project" value="TreeGrafter"/>
</dbReference>
<keyword evidence="2" id="KW-0808">Transferase</keyword>
<dbReference type="PANTHER" id="PTHR43267">
    <property type="entry name" value="TRNA THREONYLCARBAMOYLADENOSINE DEHYDRATASE"/>
    <property type="match status" value="1"/>
</dbReference>
<dbReference type="InterPro" id="IPR045886">
    <property type="entry name" value="ThiF/MoeB/HesA"/>
</dbReference>
<dbReference type="STRING" id="1121302.SAMN02745163_01713"/>
<evidence type="ECO:0000259" key="1">
    <source>
        <dbReference type="Pfam" id="PF00899"/>
    </source>
</evidence>
<evidence type="ECO:0000313" key="2">
    <source>
        <dbReference type="EMBL" id="SHJ30166.1"/>
    </source>
</evidence>
<dbReference type="InterPro" id="IPR012729">
    <property type="entry name" value="ThiF_fam2"/>
</dbReference>
<sequence length="218" mass="24342">MKVEVKGEWLDEKKLEKLIYARNTKGVTEKVKKAKVGIAGAGGLGSNIAISLARLGVGEITIVDFDIIEHSNLNRQQYFISDIGNLKVKVLKSIINKINPFIKVNEVVEKIDERNIKDIFKDVDIIVEAFDVPENKAMLSNYVLTRMRDKYLIAASGMAGYYSSNLITTKKVRDKFYLCGDFENGISDTVGVMAPRVIICANHMANMVLNIILGKEEI</sequence>
<dbReference type="Gene3D" id="3.40.50.720">
    <property type="entry name" value="NAD(P)-binding Rossmann-like Domain"/>
    <property type="match status" value="1"/>
</dbReference>
<dbReference type="SUPFAM" id="SSF69572">
    <property type="entry name" value="Activating enzymes of the ubiquitin-like proteins"/>
    <property type="match status" value="1"/>
</dbReference>
<keyword evidence="2" id="KW-0548">Nucleotidyltransferase</keyword>
<organism evidence="2 3">
    <name type="scientific">Clostridium cavendishii DSM 21758</name>
    <dbReference type="NCBI Taxonomy" id="1121302"/>
    <lineage>
        <taxon>Bacteria</taxon>
        <taxon>Bacillati</taxon>
        <taxon>Bacillota</taxon>
        <taxon>Clostridia</taxon>
        <taxon>Eubacteriales</taxon>
        <taxon>Clostridiaceae</taxon>
        <taxon>Clostridium</taxon>
    </lineage>
</organism>
<dbReference type="GO" id="GO:0061504">
    <property type="term" value="P:cyclic threonylcarbamoyladenosine biosynthetic process"/>
    <property type="evidence" value="ECO:0007669"/>
    <property type="project" value="TreeGrafter"/>
</dbReference>
<dbReference type="GO" id="GO:0016779">
    <property type="term" value="F:nucleotidyltransferase activity"/>
    <property type="evidence" value="ECO:0007669"/>
    <property type="project" value="UniProtKB-KW"/>
</dbReference>
<keyword evidence="3" id="KW-1185">Reference proteome</keyword>
<dbReference type="RefSeq" id="WP_242958382.1">
    <property type="nucleotide sequence ID" value="NZ_FQZB01000007.1"/>
</dbReference>
<dbReference type="NCBIfam" id="NF006395">
    <property type="entry name" value="PRK08644.1"/>
    <property type="match status" value="1"/>
</dbReference>
<gene>
    <name evidence="2" type="ORF">SAMN02745163_01713</name>
</gene>
<dbReference type="EMBL" id="FQZB01000007">
    <property type="protein sequence ID" value="SHJ30166.1"/>
    <property type="molecule type" value="Genomic_DNA"/>
</dbReference>
<dbReference type="Proteomes" id="UP000184310">
    <property type="component" value="Unassembled WGS sequence"/>
</dbReference>
<evidence type="ECO:0000313" key="3">
    <source>
        <dbReference type="Proteomes" id="UP000184310"/>
    </source>
</evidence>
<protein>
    <submittedName>
        <fullName evidence="2">Sulfur carrier protein ThiS adenylyltransferase</fullName>
    </submittedName>
</protein>
<dbReference type="Pfam" id="PF00899">
    <property type="entry name" value="ThiF"/>
    <property type="match status" value="1"/>
</dbReference>
<dbReference type="AlphaFoldDB" id="A0A1M6I6W6"/>
<dbReference type="GO" id="GO:0008641">
    <property type="term" value="F:ubiquitin-like modifier activating enzyme activity"/>
    <property type="evidence" value="ECO:0007669"/>
    <property type="project" value="InterPro"/>
</dbReference>
<dbReference type="NCBIfam" id="TIGR02354">
    <property type="entry name" value="thiF_fam2"/>
    <property type="match status" value="1"/>
</dbReference>
<dbReference type="InterPro" id="IPR035985">
    <property type="entry name" value="Ubiquitin-activating_enz"/>
</dbReference>
<reference evidence="2 3" key="1">
    <citation type="submission" date="2016-11" db="EMBL/GenBank/DDBJ databases">
        <authorList>
            <person name="Jaros S."/>
            <person name="Januszkiewicz K."/>
            <person name="Wedrychowicz H."/>
        </authorList>
    </citation>
    <scope>NUCLEOTIDE SEQUENCE [LARGE SCALE GENOMIC DNA]</scope>
    <source>
        <strain evidence="2 3">DSM 21758</strain>
    </source>
</reference>
<name>A0A1M6I6W6_9CLOT</name>
<accession>A0A1M6I6W6</accession>
<proteinExistence type="predicted"/>
<feature type="domain" description="THIF-type NAD/FAD binding fold" evidence="1">
    <location>
        <begin position="26"/>
        <end position="217"/>
    </location>
</feature>